<sequence length="463" mass="54896">MLGLLKVLMFNCTLNNVDFLDKYEKDNVRLTRNSFKNKESVTSYNEMQQNESTDFADEFNLDEFDSIEIEQGINKTNENINQPEEILLTHKNITDSYQPNQPSTSITGLNNPTFLSEQVEILNFIEKMPLNDHYEHLKSQQSECFDAYLAKLKQFAFPNLDYNSILNSFAKEYTSYTTTTYSYDIWEKEASKLFLKLNDCFPGFVSIILIKDLIKQTWNKEIRKNILCFLSLFDFKDLCFESFIKILEIIKPNNNFVYYFISLTKTLATKKIPRFSKENLKVHMNSKFNIFLELFLPEYFNLKNILIKKIDHVNSNTQRLHFLFNFLFYKKCNFFSKISILFATKNFYLSKCYNLFFTSIFVNEVIQLRSLLIYICNQIGLFEVSKILNFVSLLHLRFISYKKLTCLQKSMFWLTYGTLITCFTFDSLEEFKQTLITNFYQFSVNNTINWAQIDRAVISNHFC</sequence>
<organism evidence="1 2">
    <name type="scientific">Tubulinosema ratisbonensis</name>
    <dbReference type="NCBI Taxonomy" id="291195"/>
    <lineage>
        <taxon>Eukaryota</taxon>
        <taxon>Fungi</taxon>
        <taxon>Fungi incertae sedis</taxon>
        <taxon>Microsporidia</taxon>
        <taxon>Tubulinosematoidea</taxon>
        <taxon>Tubulinosematidae</taxon>
        <taxon>Tubulinosema</taxon>
    </lineage>
</organism>
<comment type="caution">
    <text evidence="1">The sequence shown here is derived from an EMBL/GenBank/DDBJ whole genome shotgun (WGS) entry which is preliminary data.</text>
</comment>
<dbReference type="Proteomes" id="UP000282876">
    <property type="component" value="Unassembled WGS sequence"/>
</dbReference>
<keyword evidence="2" id="KW-1185">Reference proteome</keyword>
<dbReference type="AlphaFoldDB" id="A0A437AKC2"/>
<protein>
    <submittedName>
        <fullName evidence="1">Uncharacterized protein</fullName>
    </submittedName>
</protein>
<dbReference type="VEuPathDB" id="MicrosporidiaDB:TUBRATIS_20040"/>
<dbReference type="EMBL" id="RCSS01000488">
    <property type="protein sequence ID" value="RVD91544.1"/>
    <property type="molecule type" value="Genomic_DNA"/>
</dbReference>
<name>A0A437AKC2_9MICR</name>
<reference evidence="1 2" key="1">
    <citation type="submission" date="2018-10" db="EMBL/GenBank/DDBJ databases">
        <title>Draft genome sequence of the microsporidian Tubulinosema ratisbonensis.</title>
        <authorList>
            <person name="Polonais V."/>
            <person name="Peyretaillade E."/>
            <person name="Niehus S."/>
            <person name="Wawrzyniak I."/>
            <person name="Franchet A."/>
            <person name="Gaspin C."/>
            <person name="Reichstadt M."/>
            <person name="Belser C."/>
            <person name="Labadie K."/>
            <person name="Delbac F."/>
            <person name="Ferrandon D."/>
        </authorList>
    </citation>
    <scope>NUCLEOTIDE SEQUENCE [LARGE SCALE GENOMIC DNA]</scope>
    <source>
        <strain evidence="1 2">Franzen</strain>
    </source>
</reference>
<evidence type="ECO:0000313" key="1">
    <source>
        <dbReference type="EMBL" id="RVD91544.1"/>
    </source>
</evidence>
<evidence type="ECO:0000313" key="2">
    <source>
        <dbReference type="Proteomes" id="UP000282876"/>
    </source>
</evidence>
<accession>A0A437AKC2</accession>
<proteinExistence type="predicted"/>
<gene>
    <name evidence="1" type="ORF">TUBRATIS_20040</name>
</gene>